<keyword evidence="1" id="KW-0812">Transmembrane</keyword>
<dbReference type="EMBL" id="FNKO01000002">
    <property type="protein sequence ID" value="SDQ83734.1"/>
    <property type="molecule type" value="Genomic_DNA"/>
</dbReference>
<evidence type="ECO:0000313" key="3">
    <source>
        <dbReference type="Proteomes" id="UP000199301"/>
    </source>
</evidence>
<keyword evidence="1" id="KW-0472">Membrane</keyword>
<organism evidence="2 3">
    <name type="scientific">Actinopolyspora saharensis</name>
    <dbReference type="NCBI Taxonomy" id="995062"/>
    <lineage>
        <taxon>Bacteria</taxon>
        <taxon>Bacillati</taxon>
        <taxon>Actinomycetota</taxon>
        <taxon>Actinomycetes</taxon>
        <taxon>Actinopolysporales</taxon>
        <taxon>Actinopolysporaceae</taxon>
        <taxon>Actinopolyspora</taxon>
    </lineage>
</organism>
<feature type="transmembrane region" description="Helical" evidence="1">
    <location>
        <begin position="112"/>
        <end position="130"/>
    </location>
</feature>
<feature type="transmembrane region" description="Helical" evidence="1">
    <location>
        <begin position="89"/>
        <end position="106"/>
    </location>
</feature>
<protein>
    <submittedName>
        <fullName evidence="2">Uncharacterized protein</fullName>
    </submittedName>
</protein>
<keyword evidence="1" id="KW-1133">Transmembrane helix</keyword>
<evidence type="ECO:0000256" key="1">
    <source>
        <dbReference type="SAM" id="Phobius"/>
    </source>
</evidence>
<reference evidence="3" key="1">
    <citation type="submission" date="2016-10" db="EMBL/GenBank/DDBJ databases">
        <authorList>
            <person name="Varghese N."/>
            <person name="Submissions S."/>
        </authorList>
    </citation>
    <scope>NUCLEOTIDE SEQUENCE [LARGE SCALE GENOMIC DNA]</scope>
    <source>
        <strain evidence="3">DSM 45459</strain>
    </source>
</reference>
<evidence type="ECO:0000313" key="2">
    <source>
        <dbReference type="EMBL" id="SDQ83734.1"/>
    </source>
</evidence>
<name>A0A1H1E4T4_9ACTN</name>
<accession>A0A1H1E4T4</accession>
<proteinExistence type="predicted"/>
<dbReference type="Proteomes" id="UP000199301">
    <property type="component" value="Unassembled WGS sequence"/>
</dbReference>
<feature type="transmembrane region" description="Helical" evidence="1">
    <location>
        <begin position="44"/>
        <end position="68"/>
    </location>
</feature>
<dbReference type="AlphaFoldDB" id="A0A1H1E4T4"/>
<keyword evidence="3" id="KW-1185">Reference proteome</keyword>
<sequence>MFSVVLLPGGLPQSLSRVHGGSLAKRLTAASAVWYRGVVESTNLVMLWITLTAGTAFTVGGVLGWAGWVSVSHWARWTRANRAGGRNQVLFGLVMISNNVLAAVPALNDLVWLSVVLFVALGGFFALSILHRRRYGPRPAADSPYASKRLW</sequence>
<gene>
    <name evidence="2" type="ORF">SAMN04489718_2375</name>
</gene>